<sequence>MVLEGLQTYKKGLPEEKRVLTERDVRRNTSAATSAMRTPAVTIGDSTDLRLILSTLYIFVEVMRVAPEPDTEEMRQERGDFHL</sequence>
<evidence type="ECO:0000313" key="2">
    <source>
        <dbReference type="Proteomes" id="UP001235939"/>
    </source>
</evidence>
<gene>
    <name evidence="1" type="ORF">LAZ67_13002991</name>
</gene>
<dbReference type="Proteomes" id="UP001235939">
    <property type="component" value="Chromosome 13"/>
</dbReference>
<organism evidence="1 2">
    <name type="scientific">Cordylochernes scorpioides</name>
    <dbReference type="NCBI Taxonomy" id="51811"/>
    <lineage>
        <taxon>Eukaryota</taxon>
        <taxon>Metazoa</taxon>
        <taxon>Ecdysozoa</taxon>
        <taxon>Arthropoda</taxon>
        <taxon>Chelicerata</taxon>
        <taxon>Arachnida</taxon>
        <taxon>Pseudoscorpiones</taxon>
        <taxon>Cheliferoidea</taxon>
        <taxon>Chernetidae</taxon>
        <taxon>Cordylochernes</taxon>
    </lineage>
</organism>
<reference evidence="1 2" key="1">
    <citation type="submission" date="2022-01" db="EMBL/GenBank/DDBJ databases">
        <title>A chromosomal length assembly of Cordylochernes scorpioides.</title>
        <authorList>
            <person name="Zeh D."/>
            <person name="Zeh J."/>
        </authorList>
    </citation>
    <scope>NUCLEOTIDE SEQUENCE [LARGE SCALE GENOMIC DNA]</scope>
    <source>
        <strain evidence="1">IN4F17</strain>
        <tissue evidence="1">Whole Body</tissue>
    </source>
</reference>
<proteinExistence type="predicted"/>
<dbReference type="EMBL" id="CP092875">
    <property type="protein sequence ID" value="UYV76195.1"/>
    <property type="molecule type" value="Genomic_DNA"/>
</dbReference>
<protein>
    <submittedName>
        <fullName evidence="1">STRIP2</fullName>
    </submittedName>
</protein>
<name>A0ABY6L4X6_9ARAC</name>
<accession>A0ABY6L4X6</accession>
<keyword evidence="2" id="KW-1185">Reference proteome</keyword>
<evidence type="ECO:0000313" key="1">
    <source>
        <dbReference type="EMBL" id="UYV76195.1"/>
    </source>
</evidence>